<dbReference type="GeneID" id="93848877"/>
<keyword evidence="1" id="KW-0175">Coiled coil</keyword>
<evidence type="ECO:0000313" key="2">
    <source>
        <dbReference type="EMBL" id="ACA32908.1"/>
    </source>
</evidence>
<dbReference type="AlphaFoldDB" id="A0A2C9DYF1"/>
<dbReference type="Proteomes" id="UP000002162">
    <property type="component" value="Chromosome"/>
</dbReference>
<gene>
    <name evidence="2" type="ordered locus">UPA3_0160</name>
</gene>
<evidence type="ECO:0000256" key="1">
    <source>
        <dbReference type="SAM" id="Coils"/>
    </source>
</evidence>
<dbReference type="HOGENOM" id="CLU_2621032_0_0_14"/>
<proteinExistence type="predicted"/>
<dbReference type="KEGG" id="upa:UPA3_0160"/>
<name>A0A2C9DYF1_UREP2</name>
<feature type="coiled-coil region" evidence="1">
    <location>
        <begin position="7"/>
        <end position="76"/>
    </location>
</feature>
<dbReference type="RefSeq" id="WP_004026113.1">
    <property type="nucleotide sequence ID" value="NC_010503.1"/>
</dbReference>
<protein>
    <submittedName>
        <fullName evidence="2">Uncharacterized protein</fullName>
    </submittedName>
</protein>
<accession>A0A2C9DYF1</accession>
<sequence>MTNWDKEHALSEELRQLKDEFEDLMDDLARINKDLDFNIWERKDLEYRKASYETDIESIRLRINQKQNEMMEIIKNDK</sequence>
<dbReference type="EMBL" id="CP000942">
    <property type="protein sequence ID" value="ACA32908.1"/>
    <property type="molecule type" value="Genomic_DNA"/>
</dbReference>
<organism evidence="2 3">
    <name type="scientific">Ureaplasma parvum serovar 3 (strain ATCC 27815 / 27 / NCTC 11736)</name>
    <dbReference type="NCBI Taxonomy" id="505682"/>
    <lineage>
        <taxon>Bacteria</taxon>
        <taxon>Bacillati</taxon>
        <taxon>Mycoplasmatota</taxon>
        <taxon>Mycoplasmoidales</taxon>
        <taxon>Mycoplasmoidaceae</taxon>
        <taxon>Ureaplasma</taxon>
    </lineage>
</organism>
<reference evidence="2 3" key="1">
    <citation type="submission" date="2008-02" db="EMBL/GenBank/DDBJ databases">
        <title>Genome sequence of Ureaplasma parvum serovar 3.</title>
        <authorList>
            <person name="Methe B.A."/>
            <person name="Glass J."/>
            <person name="Waites K."/>
            <person name="Shrivastava S."/>
        </authorList>
    </citation>
    <scope>NUCLEOTIDE SEQUENCE [LARGE SCALE GENOMIC DNA]</scope>
    <source>
        <strain evidence="3">ATCC 27815 / 27 / NCTC 11736</strain>
    </source>
</reference>
<evidence type="ECO:0000313" key="3">
    <source>
        <dbReference type="Proteomes" id="UP000002162"/>
    </source>
</evidence>